<keyword evidence="2" id="KW-0444">Lipid biosynthesis</keyword>
<dbReference type="Gene3D" id="3.40.50.620">
    <property type="entry name" value="HUPs"/>
    <property type="match status" value="2"/>
</dbReference>
<evidence type="ECO:0008006" key="12">
    <source>
        <dbReference type="Google" id="ProtNLM"/>
    </source>
</evidence>
<feature type="compositionally biased region" description="Gly residues" evidence="9">
    <location>
        <begin position="176"/>
        <end position="188"/>
    </location>
</feature>
<keyword evidence="3" id="KW-0808">Transferase</keyword>
<evidence type="ECO:0000256" key="7">
    <source>
        <dbReference type="ARBA" id="ARBA00023264"/>
    </source>
</evidence>
<evidence type="ECO:0000256" key="2">
    <source>
        <dbReference type="ARBA" id="ARBA00022516"/>
    </source>
</evidence>
<feature type="region of interest" description="Disordered" evidence="9">
    <location>
        <begin position="148"/>
        <end position="196"/>
    </location>
</feature>
<dbReference type="PANTHER" id="PTHR45780">
    <property type="entry name" value="ETHANOLAMINE-PHOSPHATE CYTIDYLYLTRANSFERASE"/>
    <property type="match status" value="1"/>
</dbReference>
<keyword evidence="4" id="KW-0548">Nucleotidyltransferase</keyword>
<keyword evidence="11" id="KW-1185">Reference proteome</keyword>
<dbReference type="AlphaFoldDB" id="A0A150FZP1"/>
<keyword evidence="5" id="KW-0443">Lipid metabolism</keyword>
<dbReference type="EMBL" id="LSYV01000124">
    <property type="protein sequence ID" value="KXZ42685.1"/>
    <property type="molecule type" value="Genomic_DNA"/>
</dbReference>
<dbReference type="GO" id="GO:0005737">
    <property type="term" value="C:cytoplasm"/>
    <property type="evidence" value="ECO:0007669"/>
    <property type="project" value="TreeGrafter"/>
</dbReference>
<dbReference type="Proteomes" id="UP000075714">
    <property type="component" value="Unassembled WGS sequence"/>
</dbReference>
<sequence>MLGRVGLAHLRAVTGGWAGTDAEERRVPYVMAQLLQVLHCVAFTVESMAAATLASGEVMSHVAGAVRHLRCVFFPAAVQAAMTAAAGADIAGRRGAGGPLPAKGGAAASGARGRRRAMPVTPLLCVETASAYLRDVLSACTSLRWHEARDGEGGCSDGDDGGESADAAANPRAGAPDGGVDVGGGDGGVPTPPCPPLPPGTATVVQYREHLAWAQRHLRLILASVGGADRNAALFGASPLRALALTETPAVQRLRWELLEQVAASAPAGGGGSGAGRRSGGTGGSARGGGGGLGEIRPVRVYLDGCFDMMHYGHANALRQVKRTEGVSTTDIVGRMLTCSRVNHFIGDDEPHPLAKSFSVGNSSREESGAEASTSDASTRTTLSKWERYAVPRAAGIFRELPSPSDVTARNIIHRIVAKREAFEERNARKVKGEEAYYTGAKSYVAEL</sequence>
<dbReference type="OrthoDB" id="40021at2759"/>
<gene>
    <name evidence="10" type="ORF">GPECTOR_124g485</name>
</gene>
<evidence type="ECO:0000256" key="5">
    <source>
        <dbReference type="ARBA" id="ARBA00023098"/>
    </source>
</evidence>
<name>A0A150FZP1_GONPE</name>
<evidence type="ECO:0000256" key="1">
    <source>
        <dbReference type="ARBA" id="ARBA00010101"/>
    </source>
</evidence>
<evidence type="ECO:0000256" key="4">
    <source>
        <dbReference type="ARBA" id="ARBA00022695"/>
    </source>
</evidence>
<protein>
    <recommendedName>
        <fullName evidence="12">Cytidyltransferase-like domain-containing protein</fullName>
    </recommendedName>
</protein>
<evidence type="ECO:0000256" key="6">
    <source>
        <dbReference type="ARBA" id="ARBA00023209"/>
    </source>
</evidence>
<feature type="compositionally biased region" description="Polar residues" evidence="9">
    <location>
        <begin position="371"/>
        <end position="381"/>
    </location>
</feature>
<keyword evidence="6" id="KW-0594">Phospholipid biosynthesis</keyword>
<evidence type="ECO:0000256" key="8">
    <source>
        <dbReference type="ARBA" id="ARBA00025707"/>
    </source>
</evidence>
<dbReference type="SUPFAM" id="SSF52374">
    <property type="entry name" value="Nucleotidylyl transferase"/>
    <property type="match status" value="1"/>
</dbReference>
<evidence type="ECO:0000256" key="3">
    <source>
        <dbReference type="ARBA" id="ARBA00022679"/>
    </source>
</evidence>
<evidence type="ECO:0000313" key="11">
    <source>
        <dbReference type="Proteomes" id="UP000075714"/>
    </source>
</evidence>
<feature type="region of interest" description="Disordered" evidence="9">
    <location>
        <begin position="353"/>
        <end position="381"/>
    </location>
</feature>
<dbReference type="GO" id="GO:0006646">
    <property type="term" value="P:phosphatidylethanolamine biosynthetic process"/>
    <property type="evidence" value="ECO:0007669"/>
    <property type="project" value="InterPro"/>
</dbReference>
<accession>A0A150FZP1</accession>
<proteinExistence type="inferred from homology"/>
<dbReference type="STRING" id="33097.A0A150FZP1"/>
<evidence type="ECO:0000256" key="9">
    <source>
        <dbReference type="SAM" id="MobiDB-lite"/>
    </source>
</evidence>
<dbReference type="PANTHER" id="PTHR45780:SF2">
    <property type="entry name" value="ETHANOLAMINE-PHOSPHATE CYTIDYLYLTRANSFERASE"/>
    <property type="match status" value="1"/>
</dbReference>
<dbReference type="GO" id="GO:0004306">
    <property type="term" value="F:ethanolamine-phosphate cytidylyltransferase activity"/>
    <property type="evidence" value="ECO:0007669"/>
    <property type="project" value="InterPro"/>
</dbReference>
<evidence type="ECO:0000313" key="10">
    <source>
        <dbReference type="EMBL" id="KXZ42685.1"/>
    </source>
</evidence>
<organism evidence="10 11">
    <name type="scientific">Gonium pectorale</name>
    <name type="common">Green alga</name>
    <dbReference type="NCBI Taxonomy" id="33097"/>
    <lineage>
        <taxon>Eukaryota</taxon>
        <taxon>Viridiplantae</taxon>
        <taxon>Chlorophyta</taxon>
        <taxon>core chlorophytes</taxon>
        <taxon>Chlorophyceae</taxon>
        <taxon>CS clade</taxon>
        <taxon>Chlamydomonadales</taxon>
        <taxon>Volvocaceae</taxon>
        <taxon>Gonium</taxon>
    </lineage>
</organism>
<comment type="similarity">
    <text evidence="1">Belongs to the cytidylyltransferase family.</text>
</comment>
<dbReference type="InterPro" id="IPR014729">
    <property type="entry name" value="Rossmann-like_a/b/a_fold"/>
</dbReference>
<comment type="pathway">
    <text evidence="8">Phospholipid metabolism.</text>
</comment>
<feature type="compositionally biased region" description="Low complexity" evidence="9">
    <location>
        <begin position="164"/>
        <end position="175"/>
    </location>
</feature>
<comment type="caution">
    <text evidence="10">The sequence shown here is derived from an EMBL/GenBank/DDBJ whole genome shotgun (WGS) entry which is preliminary data.</text>
</comment>
<feature type="region of interest" description="Disordered" evidence="9">
    <location>
        <begin position="265"/>
        <end position="291"/>
    </location>
</feature>
<feature type="compositionally biased region" description="Gly residues" evidence="9">
    <location>
        <begin position="268"/>
        <end position="291"/>
    </location>
</feature>
<dbReference type="InterPro" id="IPR044608">
    <property type="entry name" value="Ect1/PCYT2"/>
</dbReference>
<reference evidence="11" key="1">
    <citation type="journal article" date="2016" name="Nat. Commun.">
        <title>The Gonium pectorale genome demonstrates co-option of cell cycle regulation during the evolution of multicellularity.</title>
        <authorList>
            <person name="Hanschen E.R."/>
            <person name="Marriage T.N."/>
            <person name="Ferris P.J."/>
            <person name="Hamaji T."/>
            <person name="Toyoda A."/>
            <person name="Fujiyama A."/>
            <person name="Neme R."/>
            <person name="Noguchi H."/>
            <person name="Minakuchi Y."/>
            <person name="Suzuki M."/>
            <person name="Kawai-Toyooka H."/>
            <person name="Smith D.R."/>
            <person name="Sparks H."/>
            <person name="Anderson J."/>
            <person name="Bakaric R."/>
            <person name="Luria V."/>
            <person name="Karger A."/>
            <person name="Kirschner M.W."/>
            <person name="Durand P.M."/>
            <person name="Michod R.E."/>
            <person name="Nozaki H."/>
            <person name="Olson B.J."/>
        </authorList>
    </citation>
    <scope>NUCLEOTIDE SEQUENCE [LARGE SCALE GENOMIC DNA]</scope>
    <source>
        <strain evidence="11">NIES-2863</strain>
    </source>
</reference>
<keyword evidence="7" id="KW-1208">Phospholipid metabolism</keyword>